<evidence type="ECO:0008006" key="4">
    <source>
        <dbReference type="Google" id="ProtNLM"/>
    </source>
</evidence>
<dbReference type="RefSeq" id="WP_227708586.1">
    <property type="nucleotide sequence ID" value="NZ_JAJEQX010000029.1"/>
</dbReference>
<comment type="caution">
    <text evidence="2">The sequence shown here is derived from an EMBL/GenBank/DDBJ whole genome shotgun (WGS) entry which is preliminary data.</text>
</comment>
<evidence type="ECO:0000256" key="1">
    <source>
        <dbReference type="SAM" id="MobiDB-lite"/>
    </source>
</evidence>
<dbReference type="Proteomes" id="UP001198151">
    <property type="component" value="Unassembled WGS sequence"/>
</dbReference>
<protein>
    <recommendedName>
        <fullName evidence="4">HNH endonuclease</fullName>
    </recommendedName>
</protein>
<feature type="region of interest" description="Disordered" evidence="1">
    <location>
        <begin position="190"/>
        <end position="210"/>
    </location>
</feature>
<reference evidence="2 3" key="1">
    <citation type="submission" date="2021-10" db="EMBL/GenBank/DDBJ databases">
        <title>Anaerobic single-cell dispensing facilitates the cultivation of human gut bacteria.</title>
        <authorList>
            <person name="Afrizal A."/>
        </authorList>
    </citation>
    <scope>NUCLEOTIDE SEQUENCE [LARGE SCALE GENOMIC DNA]</scope>
    <source>
        <strain evidence="2 3">CLA-AA-H200</strain>
    </source>
</reference>
<evidence type="ECO:0000313" key="2">
    <source>
        <dbReference type="EMBL" id="MCC2255553.1"/>
    </source>
</evidence>
<organism evidence="2 3">
    <name type="scientific">Ruminococcus turbiniformis</name>
    <dbReference type="NCBI Taxonomy" id="2881258"/>
    <lineage>
        <taxon>Bacteria</taxon>
        <taxon>Bacillati</taxon>
        <taxon>Bacillota</taxon>
        <taxon>Clostridia</taxon>
        <taxon>Eubacteriales</taxon>
        <taxon>Oscillospiraceae</taxon>
        <taxon>Ruminococcus</taxon>
    </lineage>
</organism>
<gene>
    <name evidence="2" type="ORF">LKD70_14205</name>
</gene>
<sequence length="210" mass="24845">MVIDHNGKAYSDEKKMCEAWEINYSAYQARRKRGWSLKDALTLKSQKPDNMQNVIQIVEQYEPEDVLRALEEYEKNHGKLRPRKNRSVETPGNRDNYVYDHEGHFFRNKREMCDYWKIPFSVFHNRDIDGWPYCYSLTYPKGGPYVFADHENREFKSIGKMCKFHGIGKYEFAQRMNDGWSLKDALTLPAGSKKQSRTQKNKSNPVSKKE</sequence>
<feature type="compositionally biased region" description="Polar residues" evidence="1">
    <location>
        <begin position="201"/>
        <end position="210"/>
    </location>
</feature>
<keyword evidence="3" id="KW-1185">Reference proteome</keyword>
<name>A0ABS8G1S8_9FIRM</name>
<evidence type="ECO:0000313" key="3">
    <source>
        <dbReference type="Proteomes" id="UP001198151"/>
    </source>
</evidence>
<accession>A0ABS8G1S8</accession>
<dbReference type="EMBL" id="JAJEQX010000029">
    <property type="protein sequence ID" value="MCC2255553.1"/>
    <property type="molecule type" value="Genomic_DNA"/>
</dbReference>
<proteinExistence type="predicted"/>